<feature type="compositionally biased region" description="Polar residues" evidence="1">
    <location>
        <begin position="140"/>
        <end position="167"/>
    </location>
</feature>
<evidence type="ECO:0000313" key="3">
    <source>
        <dbReference type="Proteomes" id="UP000054097"/>
    </source>
</evidence>
<feature type="compositionally biased region" description="Basic and acidic residues" evidence="1">
    <location>
        <begin position="242"/>
        <end position="255"/>
    </location>
</feature>
<evidence type="ECO:0000313" key="2">
    <source>
        <dbReference type="EMBL" id="KIM32742.1"/>
    </source>
</evidence>
<feature type="non-terminal residue" evidence="2">
    <location>
        <position position="534"/>
    </location>
</feature>
<feature type="region of interest" description="Disordered" evidence="1">
    <location>
        <begin position="478"/>
        <end position="534"/>
    </location>
</feature>
<feature type="compositionally biased region" description="Low complexity" evidence="1">
    <location>
        <begin position="122"/>
        <end position="134"/>
    </location>
</feature>
<dbReference type="AlphaFoldDB" id="A0A0C2XV27"/>
<feature type="compositionally biased region" description="Polar residues" evidence="1">
    <location>
        <begin position="30"/>
        <end position="43"/>
    </location>
</feature>
<keyword evidence="3" id="KW-1185">Reference proteome</keyword>
<feature type="region of interest" description="Disordered" evidence="1">
    <location>
        <begin position="227"/>
        <end position="263"/>
    </location>
</feature>
<feature type="region of interest" description="Disordered" evidence="1">
    <location>
        <begin position="15"/>
        <end position="43"/>
    </location>
</feature>
<gene>
    <name evidence="2" type="ORF">M408DRAFT_20100</name>
</gene>
<sequence>MSSNAPIQHFLSLPLKHNNHSNNRINNRHVLSSSDPPPRSATSPLLSSLDSFGIFGHISRRSEDALSNKPKALKGVSVGRLTTTPITTTTATTITTPLTTPSSTFAPSSFHPYSISRHLPSTSISSSTYTATPSKKVPSSIGSTSIIGAPRSTTVTPSVSRASSLSGRNVKASGSGGAPAATAASNPEPTQPVQSCVQRINMKRLMSKPTAIPVSLDRAQSVMAFAAVPKDTDQNSDSDEEDHGHIRSRSLDILRRSKRRSRSVDMMMAEAEPHTTPRSSWHQRVITAAADRPTSFTRSSVTRELLARSPSTPTTARPRPGQRAGDPVYPAADNVVDFDQGPIPESDLAPPSSSPGTGAAPVATPKYWHERREGNDSAKLGSPEISLSPASAIALAWTESQKRAAAAAANQQSIGLVVVGDGLENGREEEEPTSSSTIPRSAFAAQRDSDYDENDTPMSPILFANTDRLRRRRGASDQWSPLIVQSPQGDDIQSPQQGEDYIEEDIRGVSSNIAEKRVRDPSWSPLPLPSASAI</sequence>
<reference evidence="2 3" key="1">
    <citation type="submission" date="2014-04" db="EMBL/GenBank/DDBJ databases">
        <authorList>
            <consortium name="DOE Joint Genome Institute"/>
            <person name="Kuo A."/>
            <person name="Zuccaro A."/>
            <person name="Kohler A."/>
            <person name="Nagy L.G."/>
            <person name="Floudas D."/>
            <person name="Copeland A."/>
            <person name="Barry K.W."/>
            <person name="Cichocki N."/>
            <person name="Veneault-Fourrey C."/>
            <person name="LaButti K."/>
            <person name="Lindquist E.A."/>
            <person name="Lipzen A."/>
            <person name="Lundell T."/>
            <person name="Morin E."/>
            <person name="Murat C."/>
            <person name="Sun H."/>
            <person name="Tunlid A."/>
            <person name="Henrissat B."/>
            <person name="Grigoriev I.V."/>
            <person name="Hibbett D.S."/>
            <person name="Martin F."/>
            <person name="Nordberg H.P."/>
            <person name="Cantor M.N."/>
            <person name="Hua S.X."/>
        </authorList>
    </citation>
    <scope>NUCLEOTIDE SEQUENCE [LARGE SCALE GENOMIC DNA]</scope>
    <source>
        <strain evidence="2 3">MAFF 305830</strain>
    </source>
</reference>
<feature type="region of interest" description="Disordered" evidence="1">
    <location>
        <begin position="425"/>
        <end position="460"/>
    </location>
</feature>
<dbReference type="EMBL" id="KN824279">
    <property type="protein sequence ID" value="KIM32742.1"/>
    <property type="molecule type" value="Genomic_DNA"/>
</dbReference>
<protein>
    <submittedName>
        <fullName evidence="2">Uncharacterized protein</fullName>
    </submittedName>
</protein>
<feature type="compositionally biased region" description="Low complexity" evidence="1">
    <location>
        <begin position="20"/>
        <end position="29"/>
    </location>
</feature>
<feature type="compositionally biased region" description="Polar residues" evidence="1">
    <location>
        <begin position="478"/>
        <end position="497"/>
    </location>
</feature>
<reference evidence="3" key="2">
    <citation type="submission" date="2015-01" db="EMBL/GenBank/DDBJ databases">
        <title>Evolutionary Origins and Diversification of the Mycorrhizal Mutualists.</title>
        <authorList>
            <consortium name="DOE Joint Genome Institute"/>
            <consortium name="Mycorrhizal Genomics Consortium"/>
            <person name="Kohler A."/>
            <person name="Kuo A."/>
            <person name="Nagy L.G."/>
            <person name="Floudas D."/>
            <person name="Copeland A."/>
            <person name="Barry K.W."/>
            <person name="Cichocki N."/>
            <person name="Veneault-Fourrey C."/>
            <person name="LaButti K."/>
            <person name="Lindquist E.A."/>
            <person name="Lipzen A."/>
            <person name="Lundell T."/>
            <person name="Morin E."/>
            <person name="Murat C."/>
            <person name="Riley R."/>
            <person name="Ohm R."/>
            <person name="Sun H."/>
            <person name="Tunlid A."/>
            <person name="Henrissat B."/>
            <person name="Grigoriev I.V."/>
            <person name="Hibbett D.S."/>
            <person name="Martin F."/>
        </authorList>
    </citation>
    <scope>NUCLEOTIDE SEQUENCE [LARGE SCALE GENOMIC DNA]</scope>
    <source>
        <strain evidence="3">MAFF 305830</strain>
    </source>
</reference>
<organism evidence="2 3">
    <name type="scientific">Serendipita vermifera MAFF 305830</name>
    <dbReference type="NCBI Taxonomy" id="933852"/>
    <lineage>
        <taxon>Eukaryota</taxon>
        <taxon>Fungi</taxon>
        <taxon>Dikarya</taxon>
        <taxon>Basidiomycota</taxon>
        <taxon>Agaricomycotina</taxon>
        <taxon>Agaricomycetes</taxon>
        <taxon>Sebacinales</taxon>
        <taxon>Serendipitaceae</taxon>
        <taxon>Serendipita</taxon>
    </lineage>
</organism>
<feature type="compositionally biased region" description="Low complexity" evidence="1">
    <location>
        <begin position="349"/>
        <end position="363"/>
    </location>
</feature>
<name>A0A0C2XV27_SERVB</name>
<dbReference type="Proteomes" id="UP000054097">
    <property type="component" value="Unassembled WGS sequence"/>
</dbReference>
<feature type="compositionally biased region" description="Low complexity" evidence="1">
    <location>
        <begin position="307"/>
        <end position="319"/>
    </location>
</feature>
<proteinExistence type="predicted"/>
<feature type="region of interest" description="Disordered" evidence="1">
    <location>
        <begin position="122"/>
        <end position="194"/>
    </location>
</feature>
<accession>A0A0C2XV27</accession>
<evidence type="ECO:0000256" key="1">
    <source>
        <dbReference type="SAM" id="MobiDB-lite"/>
    </source>
</evidence>
<feature type="compositionally biased region" description="Low complexity" evidence="1">
    <location>
        <begin position="521"/>
        <end position="534"/>
    </location>
</feature>
<feature type="region of interest" description="Disordered" evidence="1">
    <location>
        <begin position="290"/>
        <end position="364"/>
    </location>
</feature>
<dbReference type="HOGENOM" id="CLU_510546_0_0_1"/>